<dbReference type="AlphaFoldDB" id="H2Z1I7"/>
<protein>
    <recommendedName>
        <fullName evidence="4">EF-hand domain-containing protein</fullName>
    </recommendedName>
</protein>
<feature type="compositionally biased region" description="Basic residues" evidence="3">
    <location>
        <begin position="85"/>
        <end position="98"/>
    </location>
</feature>
<dbReference type="PROSITE" id="PS50222">
    <property type="entry name" value="EF_HAND_2"/>
    <property type="match status" value="1"/>
</dbReference>
<dbReference type="InterPro" id="IPR002048">
    <property type="entry name" value="EF_hand_dom"/>
</dbReference>
<accession>H2Z1I7</accession>
<keyword evidence="1" id="KW-0677">Repeat</keyword>
<organism evidence="5 6">
    <name type="scientific">Ciona savignyi</name>
    <name type="common">Pacific transparent sea squirt</name>
    <dbReference type="NCBI Taxonomy" id="51511"/>
    <lineage>
        <taxon>Eukaryota</taxon>
        <taxon>Metazoa</taxon>
        <taxon>Chordata</taxon>
        <taxon>Tunicata</taxon>
        <taxon>Ascidiacea</taxon>
        <taxon>Phlebobranchia</taxon>
        <taxon>Cionidae</taxon>
        <taxon>Ciona</taxon>
    </lineage>
</organism>
<dbReference type="InParanoid" id="H2Z1I7"/>
<dbReference type="Proteomes" id="UP000007875">
    <property type="component" value="Unassembled WGS sequence"/>
</dbReference>
<evidence type="ECO:0000256" key="3">
    <source>
        <dbReference type="SAM" id="MobiDB-lite"/>
    </source>
</evidence>
<dbReference type="PANTHER" id="PTHR44324">
    <property type="entry name" value="WD40 REPEAT DOMAIN 95"/>
    <property type="match status" value="1"/>
</dbReference>
<dbReference type="SUPFAM" id="SSF47473">
    <property type="entry name" value="EF-hand"/>
    <property type="match status" value="1"/>
</dbReference>
<dbReference type="OMA" id="YCESARF"/>
<feature type="region of interest" description="Disordered" evidence="3">
    <location>
        <begin position="1"/>
        <end position="102"/>
    </location>
</feature>
<evidence type="ECO:0000313" key="5">
    <source>
        <dbReference type="Ensembl" id="ENSCSAVP00000011449.1"/>
    </source>
</evidence>
<name>H2Z1I7_CIOSA</name>
<feature type="domain" description="EF-hand" evidence="4">
    <location>
        <begin position="143"/>
        <end position="178"/>
    </location>
</feature>
<dbReference type="HOGENOM" id="CLU_1163391_0_0_1"/>
<reference evidence="5" key="2">
    <citation type="submission" date="2025-08" db="UniProtKB">
        <authorList>
            <consortium name="Ensembl"/>
        </authorList>
    </citation>
    <scope>IDENTIFICATION</scope>
</reference>
<reference evidence="6" key="1">
    <citation type="submission" date="2003-08" db="EMBL/GenBank/DDBJ databases">
        <authorList>
            <person name="Birren B."/>
            <person name="Nusbaum C."/>
            <person name="Abebe A."/>
            <person name="Abouelleil A."/>
            <person name="Adekoya E."/>
            <person name="Ait-zahra M."/>
            <person name="Allen N."/>
            <person name="Allen T."/>
            <person name="An P."/>
            <person name="Anderson M."/>
            <person name="Anderson S."/>
            <person name="Arachchi H."/>
            <person name="Armbruster J."/>
            <person name="Bachantsang P."/>
            <person name="Baldwin J."/>
            <person name="Barry A."/>
            <person name="Bayul T."/>
            <person name="Blitshsteyn B."/>
            <person name="Bloom T."/>
            <person name="Blye J."/>
            <person name="Boguslavskiy L."/>
            <person name="Borowsky M."/>
            <person name="Boukhgalter B."/>
            <person name="Brunache A."/>
            <person name="Butler J."/>
            <person name="Calixte N."/>
            <person name="Calvo S."/>
            <person name="Camarata J."/>
            <person name="Campo K."/>
            <person name="Chang J."/>
            <person name="Cheshatsang Y."/>
            <person name="Citroen M."/>
            <person name="Collymore A."/>
            <person name="Considine T."/>
            <person name="Cook A."/>
            <person name="Cooke P."/>
            <person name="Corum B."/>
            <person name="Cuomo C."/>
            <person name="David R."/>
            <person name="Dawoe T."/>
            <person name="Degray S."/>
            <person name="Dodge S."/>
            <person name="Dooley K."/>
            <person name="Dorje P."/>
            <person name="Dorjee K."/>
            <person name="Dorris L."/>
            <person name="Duffey N."/>
            <person name="Dupes A."/>
            <person name="Elkins T."/>
            <person name="Engels R."/>
            <person name="Erickson J."/>
            <person name="Farina A."/>
            <person name="Faro S."/>
            <person name="Ferreira P."/>
            <person name="Fischer H."/>
            <person name="Fitzgerald M."/>
            <person name="Foley K."/>
            <person name="Gage D."/>
            <person name="Galagan J."/>
            <person name="Gearin G."/>
            <person name="Gnerre S."/>
            <person name="Gnirke A."/>
            <person name="Goyette A."/>
            <person name="Graham J."/>
            <person name="Grandbois E."/>
            <person name="Gyaltsen K."/>
            <person name="Hafez N."/>
            <person name="Hagopian D."/>
            <person name="Hagos B."/>
            <person name="Hall J."/>
            <person name="Hatcher B."/>
            <person name="Heller A."/>
            <person name="Higgins H."/>
            <person name="Honan T."/>
            <person name="Horn A."/>
            <person name="Houde N."/>
            <person name="Hughes L."/>
            <person name="Hulme W."/>
            <person name="Husby E."/>
            <person name="Iliev I."/>
            <person name="Jaffe D."/>
            <person name="Jones C."/>
            <person name="Kamal M."/>
            <person name="Kamat A."/>
            <person name="Kamvysselis M."/>
            <person name="Karlsson E."/>
            <person name="Kells C."/>
            <person name="Kieu A."/>
            <person name="Kisner P."/>
            <person name="Kodira C."/>
            <person name="Kulbokas E."/>
            <person name="Labutti K."/>
            <person name="Lama D."/>
            <person name="Landers T."/>
            <person name="Leger J."/>
            <person name="Levine S."/>
            <person name="Lewis D."/>
            <person name="Lewis T."/>
            <person name="Lindblad-toh K."/>
            <person name="Liu X."/>
            <person name="Lokyitsang T."/>
            <person name="Lokyitsang Y."/>
            <person name="Lucien O."/>
            <person name="Lui A."/>
            <person name="Ma L.J."/>
            <person name="Mabbitt R."/>
            <person name="Macdonald J."/>
            <person name="Maclean C."/>
            <person name="Major J."/>
            <person name="Manning J."/>
            <person name="Marabella R."/>
            <person name="Maru K."/>
            <person name="Matthews C."/>
            <person name="Mauceli E."/>
            <person name="Mccarthy M."/>
            <person name="Mcdonough S."/>
            <person name="Mcghee T."/>
            <person name="Meldrim J."/>
            <person name="Meneus L."/>
            <person name="Mesirov J."/>
            <person name="Mihalev A."/>
            <person name="Mihova T."/>
            <person name="Mikkelsen T."/>
            <person name="Mlenga V."/>
            <person name="Moru K."/>
            <person name="Mozes J."/>
            <person name="Mulrain L."/>
            <person name="Munson G."/>
            <person name="Naylor J."/>
            <person name="Newes C."/>
            <person name="Nguyen C."/>
            <person name="Nguyen N."/>
            <person name="Nguyen T."/>
            <person name="Nicol R."/>
            <person name="Nielsen C."/>
            <person name="Nizzari M."/>
            <person name="Norbu C."/>
            <person name="Norbu N."/>
            <person name="O'donnell P."/>
            <person name="Okoawo O."/>
            <person name="O'leary S."/>
            <person name="Omotosho B."/>
            <person name="O'neill K."/>
            <person name="Osman S."/>
            <person name="Parker S."/>
            <person name="Perrin D."/>
            <person name="Phunkhang P."/>
            <person name="Piqani B."/>
            <person name="Purcell S."/>
            <person name="Rachupka T."/>
            <person name="Ramasamy U."/>
            <person name="Rameau R."/>
            <person name="Ray V."/>
            <person name="Raymond C."/>
            <person name="Retta R."/>
            <person name="Richardson S."/>
            <person name="Rise C."/>
            <person name="Rodriguez J."/>
            <person name="Rogers J."/>
            <person name="Rogov P."/>
            <person name="Rutman M."/>
            <person name="Schupbach R."/>
            <person name="Seaman C."/>
            <person name="Settipalli S."/>
            <person name="Sharpe T."/>
            <person name="Sheridan J."/>
            <person name="Sherpa N."/>
            <person name="Shi J."/>
            <person name="Smirnov S."/>
            <person name="Smith C."/>
            <person name="Sougnez C."/>
            <person name="Spencer B."/>
            <person name="Stalker J."/>
            <person name="Stange-thomann N."/>
            <person name="Stavropoulos S."/>
            <person name="Stetson K."/>
            <person name="Stone C."/>
            <person name="Stone S."/>
            <person name="Stubbs M."/>
            <person name="Talamas J."/>
            <person name="Tchuinga P."/>
            <person name="Tenzing P."/>
            <person name="Tesfaye S."/>
            <person name="Theodore J."/>
            <person name="Thoulutsang Y."/>
            <person name="Topham K."/>
            <person name="Towey S."/>
            <person name="Tsamla T."/>
            <person name="Tsomo N."/>
            <person name="Vallee D."/>
            <person name="Vassiliev H."/>
            <person name="Venkataraman V."/>
            <person name="Vinson J."/>
            <person name="Vo A."/>
            <person name="Wade C."/>
            <person name="Wang S."/>
            <person name="Wangchuk T."/>
            <person name="Wangdi T."/>
            <person name="Whittaker C."/>
            <person name="Wilkinson J."/>
            <person name="Wu Y."/>
            <person name="Wyman D."/>
            <person name="Yadav S."/>
            <person name="Yang S."/>
            <person name="Yang X."/>
            <person name="Yeager S."/>
            <person name="Yee E."/>
            <person name="Young G."/>
            <person name="Zainoun J."/>
            <person name="Zembeck L."/>
            <person name="Zimmer A."/>
            <person name="Zody M."/>
            <person name="Lander E."/>
        </authorList>
    </citation>
    <scope>NUCLEOTIDE SEQUENCE [LARGE SCALE GENOMIC DNA]</scope>
</reference>
<dbReference type="Pfam" id="PF13499">
    <property type="entry name" value="EF-hand_7"/>
    <property type="match status" value="1"/>
</dbReference>
<sequence>MEEPLKLPQIGKLESSDPLLPLVAASQGGMTDKTSGSLSRGSDGAVSEDESRKSQSSSESAAEEVNEPNRRKKSTVDQSHVLKSNMKKAGKNGRKRSKKVDDQMNYEHLQQLEQIFNEGSKGEEGLDMKEFRVAMKKTMGNDIDDTELDMIFMKVDNNCDGTVDWDEYLSYMLLEYQEKKNMFTLDQDCPFPNRLSIKTSNHLESICSVRLLQAFGRPNAHGISEPDDSASRYLTLSRE</sequence>
<dbReference type="GO" id="GO:0005509">
    <property type="term" value="F:calcium ion binding"/>
    <property type="evidence" value="ECO:0007669"/>
    <property type="project" value="InterPro"/>
</dbReference>
<keyword evidence="2" id="KW-0106">Calcium</keyword>
<dbReference type="Ensembl" id="ENSCSAVT00000011582.1">
    <property type="protein sequence ID" value="ENSCSAVP00000011449.1"/>
    <property type="gene ID" value="ENSCSAVG00000006707.1"/>
</dbReference>
<keyword evidence="6" id="KW-1185">Reference proteome</keyword>
<dbReference type="InterPro" id="IPR018247">
    <property type="entry name" value="EF_Hand_1_Ca_BS"/>
</dbReference>
<dbReference type="InterPro" id="IPR051242">
    <property type="entry name" value="WD-EF-hand_domain"/>
</dbReference>
<proteinExistence type="predicted"/>
<feature type="compositionally biased region" description="Polar residues" evidence="3">
    <location>
        <begin position="28"/>
        <end position="40"/>
    </location>
</feature>
<dbReference type="InterPro" id="IPR011992">
    <property type="entry name" value="EF-hand-dom_pair"/>
</dbReference>
<dbReference type="PROSITE" id="PS00018">
    <property type="entry name" value="EF_HAND_1"/>
    <property type="match status" value="1"/>
</dbReference>
<evidence type="ECO:0000256" key="1">
    <source>
        <dbReference type="ARBA" id="ARBA00022737"/>
    </source>
</evidence>
<dbReference type="Gene3D" id="1.10.238.10">
    <property type="entry name" value="EF-hand"/>
    <property type="match status" value="1"/>
</dbReference>
<dbReference type="PANTHER" id="PTHR44324:SF6">
    <property type="entry name" value="EF-HAND CALCIUM BINDING DOMAIN 8"/>
    <property type="match status" value="1"/>
</dbReference>
<evidence type="ECO:0000256" key="2">
    <source>
        <dbReference type="ARBA" id="ARBA00022837"/>
    </source>
</evidence>
<evidence type="ECO:0000313" key="6">
    <source>
        <dbReference type="Proteomes" id="UP000007875"/>
    </source>
</evidence>
<dbReference type="GeneTree" id="ENSGT00940000169373"/>
<reference evidence="5" key="3">
    <citation type="submission" date="2025-09" db="UniProtKB">
        <authorList>
            <consortium name="Ensembl"/>
        </authorList>
    </citation>
    <scope>IDENTIFICATION</scope>
</reference>
<evidence type="ECO:0000259" key="4">
    <source>
        <dbReference type="PROSITE" id="PS50222"/>
    </source>
</evidence>